<organism evidence="1 2">
    <name type="scientific">Streptomyces synnematoformans</name>
    <dbReference type="NCBI Taxonomy" id="415721"/>
    <lineage>
        <taxon>Bacteria</taxon>
        <taxon>Bacillati</taxon>
        <taxon>Actinomycetota</taxon>
        <taxon>Actinomycetes</taxon>
        <taxon>Kitasatosporales</taxon>
        <taxon>Streptomycetaceae</taxon>
        <taxon>Streptomyces</taxon>
    </lineage>
</organism>
<dbReference type="InterPro" id="IPR006059">
    <property type="entry name" value="SBP"/>
</dbReference>
<gene>
    <name evidence="1" type="ORF">GCM10009802_14100</name>
</gene>
<name>A0ABN2XR02_9ACTN</name>
<reference evidence="1 2" key="1">
    <citation type="journal article" date="2019" name="Int. J. Syst. Evol. Microbiol.">
        <title>The Global Catalogue of Microorganisms (GCM) 10K type strain sequencing project: providing services to taxonomists for standard genome sequencing and annotation.</title>
        <authorList>
            <consortium name="The Broad Institute Genomics Platform"/>
            <consortium name="The Broad Institute Genome Sequencing Center for Infectious Disease"/>
            <person name="Wu L."/>
            <person name="Ma J."/>
        </authorList>
    </citation>
    <scope>NUCLEOTIDE SEQUENCE [LARGE SCALE GENOMIC DNA]</scope>
    <source>
        <strain evidence="1 2">JCM 15481</strain>
    </source>
</reference>
<sequence length="457" mass="48835">MLQHGNGAVPARGAPSRRRFLGGTAGAAAAAGTAATPLLSGCGAANADGGTLTFWHFYDPKASDPAMVAQSKWFDRLIKDWNDTHDVRIEPYFVPGASYQGSKMVTAFASGAGPDIFLLSPGDFTRYYNGGILADLTPHLDAGVVEDYGTSLASRTVDGRVYALPMEVEPLAMFYNVPVWEKAGLSEGDIPVTWDQLLDVGDRIRSRTGAAGLVFHTDPGYYQNFTWYCWMWQGGGEVVDKAGNVVFDSRGARQALALWQDAVEAGIAPRTLPAADDRITAFTSHLAGMWQIGIWEVQAFKAGAPDHEYGVFRLPVPSGGEYTTTLGGWSFCASTQGANPDAAAEFCGWALGGMSDESINRSVEWCTGVKSGISPRASALQRATAQGGYDSWAMKKFKEDVFPGGRAEPRYPPIVYKAISDAIQATMLAGKGVASEADRAAQTIDAFMKSYQGASLL</sequence>
<dbReference type="InterPro" id="IPR019546">
    <property type="entry name" value="TAT_signal_bac_arc"/>
</dbReference>
<dbReference type="InterPro" id="IPR006311">
    <property type="entry name" value="TAT_signal"/>
</dbReference>
<dbReference type="CDD" id="cd13585">
    <property type="entry name" value="PBP2_TMBP_like"/>
    <property type="match status" value="1"/>
</dbReference>
<keyword evidence="2" id="KW-1185">Reference proteome</keyword>
<evidence type="ECO:0000313" key="1">
    <source>
        <dbReference type="EMBL" id="GAA2114594.1"/>
    </source>
</evidence>
<dbReference type="PANTHER" id="PTHR43649">
    <property type="entry name" value="ARABINOSE-BINDING PROTEIN-RELATED"/>
    <property type="match status" value="1"/>
</dbReference>
<dbReference type="EMBL" id="BAAAPF010000024">
    <property type="protein sequence ID" value="GAA2114594.1"/>
    <property type="molecule type" value="Genomic_DNA"/>
</dbReference>
<dbReference type="Pfam" id="PF01547">
    <property type="entry name" value="SBP_bac_1"/>
    <property type="match status" value="1"/>
</dbReference>
<accession>A0ABN2XR02</accession>
<dbReference type="PROSITE" id="PS51318">
    <property type="entry name" value="TAT"/>
    <property type="match status" value="1"/>
</dbReference>
<comment type="caution">
    <text evidence="1">The sequence shown here is derived from an EMBL/GenBank/DDBJ whole genome shotgun (WGS) entry which is preliminary data.</text>
</comment>
<dbReference type="Gene3D" id="3.40.190.10">
    <property type="entry name" value="Periplasmic binding protein-like II"/>
    <property type="match status" value="1"/>
</dbReference>
<dbReference type="SUPFAM" id="SSF53850">
    <property type="entry name" value="Periplasmic binding protein-like II"/>
    <property type="match status" value="1"/>
</dbReference>
<proteinExistence type="predicted"/>
<dbReference type="RefSeq" id="WP_344288932.1">
    <property type="nucleotide sequence ID" value="NZ_BAAAPF010000024.1"/>
</dbReference>
<dbReference type="PANTHER" id="PTHR43649:SF12">
    <property type="entry name" value="DIACETYLCHITOBIOSE BINDING PROTEIN DASA"/>
    <property type="match status" value="1"/>
</dbReference>
<protein>
    <submittedName>
        <fullName evidence="1">Sugar ABC transporter substrate-binding protein</fullName>
    </submittedName>
</protein>
<evidence type="ECO:0000313" key="2">
    <source>
        <dbReference type="Proteomes" id="UP001500443"/>
    </source>
</evidence>
<dbReference type="Proteomes" id="UP001500443">
    <property type="component" value="Unassembled WGS sequence"/>
</dbReference>
<dbReference type="InterPro" id="IPR050490">
    <property type="entry name" value="Bact_solute-bd_prot1"/>
</dbReference>
<dbReference type="NCBIfam" id="TIGR01409">
    <property type="entry name" value="TAT_signal_seq"/>
    <property type="match status" value="1"/>
</dbReference>